<evidence type="ECO:0000313" key="2">
    <source>
        <dbReference type="EMBL" id="KAF2443293.1"/>
    </source>
</evidence>
<feature type="region of interest" description="Disordered" evidence="1">
    <location>
        <begin position="339"/>
        <end position="372"/>
    </location>
</feature>
<organism evidence="2 3">
    <name type="scientific">Karstenula rhodostoma CBS 690.94</name>
    <dbReference type="NCBI Taxonomy" id="1392251"/>
    <lineage>
        <taxon>Eukaryota</taxon>
        <taxon>Fungi</taxon>
        <taxon>Dikarya</taxon>
        <taxon>Ascomycota</taxon>
        <taxon>Pezizomycotina</taxon>
        <taxon>Dothideomycetes</taxon>
        <taxon>Pleosporomycetidae</taxon>
        <taxon>Pleosporales</taxon>
        <taxon>Massarineae</taxon>
        <taxon>Didymosphaeriaceae</taxon>
        <taxon>Karstenula</taxon>
    </lineage>
</organism>
<feature type="region of interest" description="Disordered" evidence="1">
    <location>
        <begin position="118"/>
        <end position="155"/>
    </location>
</feature>
<feature type="region of interest" description="Disordered" evidence="1">
    <location>
        <begin position="69"/>
        <end position="93"/>
    </location>
</feature>
<accession>A0A9P4PH82</accession>
<dbReference type="EMBL" id="MU001502">
    <property type="protein sequence ID" value="KAF2443293.1"/>
    <property type="molecule type" value="Genomic_DNA"/>
</dbReference>
<name>A0A9P4PH82_9PLEO</name>
<reference evidence="2" key="1">
    <citation type="journal article" date="2020" name="Stud. Mycol.">
        <title>101 Dothideomycetes genomes: a test case for predicting lifestyles and emergence of pathogens.</title>
        <authorList>
            <person name="Haridas S."/>
            <person name="Albert R."/>
            <person name="Binder M."/>
            <person name="Bloem J."/>
            <person name="Labutti K."/>
            <person name="Salamov A."/>
            <person name="Andreopoulos B."/>
            <person name="Baker S."/>
            <person name="Barry K."/>
            <person name="Bills G."/>
            <person name="Bluhm B."/>
            <person name="Cannon C."/>
            <person name="Castanera R."/>
            <person name="Culley D."/>
            <person name="Daum C."/>
            <person name="Ezra D."/>
            <person name="Gonzalez J."/>
            <person name="Henrissat B."/>
            <person name="Kuo A."/>
            <person name="Liang C."/>
            <person name="Lipzen A."/>
            <person name="Lutzoni F."/>
            <person name="Magnuson J."/>
            <person name="Mondo S."/>
            <person name="Nolan M."/>
            <person name="Ohm R."/>
            <person name="Pangilinan J."/>
            <person name="Park H.-J."/>
            <person name="Ramirez L."/>
            <person name="Alfaro M."/>
            <person name="Sun H."/>
            <person name="Tritt A."/>
            <person name="Yoshinaga Y."/>
            <person name="Zwiers L.-H."/>
            <person name="Turgeon B."/>
            <person name="Goodwin S."/>
            <person name="Spatafora J."/>
            <person name="Crous P."/>
            <person name="Grigoriev I."/>
        </authorList>
    </citation>
    <scope>NUCLEOTIDE SEQUENCE</scope>
    <source>
        <strain evidence="2">CBS 690.94</strain>
    </source>
</reference>
<proteinExistence type="predicted"/>
<comment type="caution">
    <text evidence="2">The sequence shown here is derived from an EMBL/GenBank/DDBJ whole genome shotgun (WGS) entry which is preliminary data.</text>
</comment>
<dbReference type="AlphaFoldDB" id="A0A9P4PH82"/>
<gene>
    <name evidence="2" type="ORF">P171DRAFT_473620</name>
</gene>
<dbReference type="OrthoDB" id="3748578at2759"/>
<evidence type="ECO:0000256" key="1">
    <source>
        <dbReference type="SAM" id="MobiDB-lite"/>
    </source>
</evidence>
<protein>
    <submittedName>
        <fullName evidence="2">Uncharacterized protein</fullName>
    </submittedName>
</protein>
<dbReference type="Proteomes" id="UP000799764">
    <property type="component" value="Unassembled WGS sequence"/>
</dbReference>
<evidence type="ECO:0000313" key="3">
    <source>
        <dbReference type="Proteomes" id="UP000799764"/>
    </source>
</evidence>
<sequence>MMTIQEKIGFEHTHLARAATFTARWQVAQSVKSVQGLNVGMEVKISPLRHGPVAHVHIEAALHMRHPRLRATETSHTPHRTTPSTRDHSDHAFDSASLRLLVTTDDRTPDIHNTTQQLPHLHVDPLTPTTKQLTKMSPPSSPSQQNPPTAPAWKMTSLTDETHGPLRIDTDGTLIPEATGDLIHLDTPTPDAQEYYTAVNPHAPSRRFAIPEAKNGATGLDDARARKPIARVVKNWLTGSSRAPVEAPQWVFGTALGRWSPWNAGRKPGRVMFGAMVEARKHEGGRGARGDMVKVLEKWFAGEVGGRFGKGWAERAVEDEKFLVEVEEFVKGLVDDRVKDGEEEEEDGVGEKEVAVPEEAGAGANKKHGWLW</sequence>
<keyword evidence="3" id="KW-1185">Reference proteome</keyword>